<dbReference type="PROSITE" id="PS51898">
    <property type="entry name" value="TYR_RECOMBINASE"/>
    <property type="match status" value="1"/>
</dbReference>
<name>A0ABY9PH27_SERFO</name>
<dbReference type="CDD" id="cd00801">
    <property type="entry name" value="INT_P4_C"/>
    <property type="match status" value="1"/>
</dbReference>
<protein>
    <submittedName>
        <fullName evidence="8">Tyrosine-type recombinase/integrase</fullName>
    </submittedName>
</protein>
<dbReference type="InterPro" id="IPR010998">
    <property type="entry name" value="Integrase_recombinase_N"/>
</dbReference>
<dbReference type="InterPro" id="IPR002104">
    <property type="entry name" value="Integrase_catalytic"/>
</dbReference>
<keyword evidence="2" id="KW-0229">DNA integration</keyword>
<dbReference type="InterPro" id="IPR050808">
    <property type="entry name" value="Phage_Integrase"/>
</dbReference>
<dbReference type="InterPro" id="IPR038488">
    <property type="entry name" value="Integrase_DNA-bd_sf"/>
</dbReference>
<evidence type="ECO:0000256" key="1">
    <source>
        <dbReference type="ARBA" id="ARBA00008857"/>
    </source>
</evidence>
<sequence length="393" mass="45837">MLTDTKLRKALGKKRDTIEVIADAHGLNARISQAGKVTFFYRYRWLSKPVQITVGEYPQMTIAQARERRQVMRSWLIEGYDPREKVKLERLTRSDSPTVDNAFDYWIEKYCKANNSVKIDYYQLVYAKHVQPKLGNLRIEATGRMHWLEVLDGIESSVMANYMTSLCKRAFKFCVNRGYIEANPLEGLEPKDVGIAPSRRKRYLSDREMKQVWSWLDDHMTDEPRLMIRFMMLTGCRTAEIRCAKWEWFDFEDNTWTVPKEEYKTGVAVRRALPATAKALLLEHKEKVNTRHVATSQRPAPGKEFDRPVSNQVAANYAKSVFEGAGMERWSMHDLRRTLATKLSEQGCPPHVIEKILGHAMAGVMAHYNLHDYMDDQRKWLSVWEDYVKKVTM</sequence>
<dbReference type="Gene3D" id="1.10.150.130">
    <property type="match status" value="1"/>
</dbReference>
<dbReference type="PANTHER" id="PTHR30629">
    <property type="entry name" value="PROPHAGE INTEGRASE"/>
    <property type="match status" value="1"/>
</dbReference>
<evidence type="ECO:0000259" key="7">
    <source>
        <dbReference type="PROSITE" id="PS51900"/>
    </source>
</evidence>
<gene>
    <name evidence="8" type="ORF">RFB13_14925</name>
</gene>
<dbReference type="PROSITE" id="PS51900">
    <property type="entry name" value="CB"/>
    <property type="match status" value="1"/>
</dbReference>
<feature type="domain" description="Core-binding (CB)" evidence="7">
    <location>
        <begin position="97"/>
        <end position="175"/>
    </location>
</feature>
<dbReference type="Gene3D" id="1.10.443.10">
    <property type="entry name" value="Intergrase catalytic core"/>
    <property type="match status" value="1"/>
</dbReference>
<proteinExistence type="inferred from homology"/>
<dbReference type="Pfam" id="PF00589">
    <property type="entry name" value="Phage_integrase"/>
    <property type="match status" value="1"/>
</dbReference>
<dbReference type="InterPro" id="IPR025166">
    <property type="entry name" value="Integrase_DNA_bind_dom"/>
</dbReference>
<keyword evidence="9" id="KW-1185">Reference proteome</keyword>
<dbReference type="InterPro" id="IPR011010">
    <property type="entry name" value="DNA_brk_join_enz"/>
</dbReference>
<dbReference type="RefSeq" id="WP_309204821.1">
    <property type="nucleotide sequence ID" value="NZ_CP133586.1"/>
</dbReference>
<dbReference type="InterPro" id="IPR044068">
    <property type="entry name" value="CB"/>
</dbReference>
<reference evidence="8 9" key="1">
    <citation type="submission" date="2023-08" db="EMBL/GenBank/DDBJ databases">
        <title>Complete Genome and Methylome dissection of Serratia fonticola NEB369.</title>
        <authorList>
            <person name="Fomenkov A."/>
            <person name="Roberts R.D."/>
        </authorList>
    </citation>
    <scope>NUCLEOTIDE SEQUENCE [LARGE SCALE GENOMIC DNA]</scope>
    <source>
        <strain evidence="8 9">NEB369</strain>
    </source>
</reference>
<feature type="domain" description="Tyr recombinase" evidence="6">
    <location>
        <begin position="199"/>
        <end position="382"/>
    </location>
</feature>
<dbReference type="Pfam" id="PF13356">
    <property type="entry name" value="Arm-DNA-bind_3"/>
    <property type="match status" value="1"/>
</dbReference>
<accession>A0ABY9PH27</accession>
<evidence type="ECO:0000256" key="5">
    <source>
        <dbReference type="PROSITE-ProRule" id="PRU01248"/>
    </source>
</evidence>
<comment type="similarity">
    <text evidence="1">Belongs to the 'phage' integrase family.</text>
</comment>
<dbReference type="Gene3D" id="3.30.160.390">
    <property type="entry name" value="Integrase, DNA-binding domain"/>
    <property type="match status" value="1"/>
</dbReference>
<keyword evidence="4" id="KW-0233">DNA recombination</keyword>
<keyword evidence="3 5" id="KW-0238">DNA-binding</keyword>
<evidence type="ECO:0000259" key="6">
    <source>
        <dbReference type="PROSITE" id="PS51898"/>
    </source>
</evidence>
<evidence type="ECO:0000313" key="9">
    <source>
        <dbReference type="Proteomes" id="UP001235341"/>
    </source>
</evidence>
<dbReference type="Proteomes" id="UP001235341">
    <property type="component" value="Chromosome"/>
</dbReference>
<organism evidence="8 9">
    <name type="scientific">Serratia fonticola</name>
    <dbReference type="NCBI Taxonomy" id="47917"/>
    <lineage>
        <taxon>Bacteria</taxon>
        <taxon>Pseudomonadati</taxon>
        <taxon>Pseudomonadota</taxon>
        <taxon>Gammaproteobacteria</taxon>
        <taxon>Enterobacterales</taxon>
        <taxon>Yersiniaceae</taxon>
        <taxon>Serratia</taxon>
    </lineage>
</organism>
<evidence type="ECO:0000256" key="2">
    <source>
        <dbReference type="ARBA" id="ARBA00022908"/>
    </source>
</evidence>
<dbReference type="InterPro" id="IPR013762">
    <property type="entry name" value="Integrase-like_cat_sf"/>
</dbReference>
<evidence type="ECO:0000256" key="4">
    <source>
        <dbReference type="ARBA" id="ARBA00023172"/>
    </source>
</evidence>
<dbReference type="EMBL" id="CP133586">
    <property type="protein sequence ID" value="WMT12560.1"/>
    <property type="molecule type" value="Genomic_DNA"/>
</dbReference>
<dbReference type="PANTHER" id="PTHR30629:SF2">
    <property type="entry name" value="PROPHAGE INTEGRASE INTS-RELATED"/>
    <property type="match status" value="1"/>
</dbReference>
<evidence type="ECO:0000313" key="8">
    <source>
        <dbReference type="EMBL" id="WMT12560.1"/>
    </source>
</evidence>
<evidence type="ECO:0000256" key="3">
    <source>
        <dbReference type="ARBA" id="ARBA00023125"/>
    </source>
</evidence>
<dbReference type="SUPFAM" id="SSF56349">
    <property type="entry name" value="DNA breaking-rejoining enzymes"/>
    <property type="match status" value="1"/>
</dbReference>